<dbReference type="EMBL" id="BGPR01031912">
    <property type="protein sequence ID" value="GBO05206.1"/>
    <property type="molecule type" value="Genomic_DNA"/>
</dbReference>
<dbReference type="AlphaFoldDB" id="A0A4Y2U0N5"/>
<name>A0A4Y2U0N5_ARAVE</name>
<protein>
    <submittedName>
        <fullName evidence="1">Uncharacterized protein</fullName>
    </submittedName>
</protein>
<evidence type="ECO:0000313" key="2">
    <source>
        <dbReference type="Proteomes" id="UP000499080"/>
    </source>
</evidence>
<evidence type="ECO:0000313" key="1">
    <source>
        <dbReference type="EMBL" id="GBO05206.1"/>
    </source>
</evidence>
<reference evidence="1 2" key="1">
    <citation type="journal article" date="2019" name="Sci. Rep.">
        <title>Orb-weaving spider Araneus ventricosus genome elucidates the spidroin gene catalogue.</title>
        <authorList>
            <person name="Kono N."/>
            <person name="Nakamura H."/>
            <person name="Ohtoshi R."/>
            <person name="Moran D.A.P."/>
            <person name="Shinohara A."/>
            <person name="Yoshida Y."/>
            <person name="Fujiwara M."/>
            <person name="Mori M."/>
            <person name="Tomita M."/>
            <person name="Arakawa K."/>
        </authorList>
    </citation>
    <scope>NUCLEOTIDE SEQUENCE [LARGE SCALE GENOMIC DNA]</scope>
</reference>
<dbReference type="Proteomes" id="UP000499080">
    <property type="component" value="Unassembled WGS sequence"/>
</dbReference>
<sequence>MSVPDAFPRFEEMSAAFKEKDPLEIADMYKFYSEALAISSSDVEPRSLQQYCRTRARMSFWKAKRWIPESTKNCGLPPKPQSYLSLKI</sequence>
<keyword evidence="2" id="KW-1185">Reference proteome</keyword>
<accession>A0A4Y2U0N5</accession>
<proteinExistence type="predicted"/>
<gene>
    <name evidence="1" type="ORF">AVEN_31729_1</name>
</gene>
<comment type="caution">
    <text evidence="1">The sequence shown here is derived from an EMBL/GenBank/DDBJ whole genome shotgun (WGS) entry which is preliminary data.</text>
</comment>
<organism evidence="1 2">
    <name type="scientific">Araneus ventricosus</name>
    <name type="common">Orbweaver spider</name>
    <name type="synonym">Epeira ventricosa</name>
    <dbReference type="NCBI Taxonomy" id="182803"/>
    <lineage>
        <taxon>Eukaryota</taxon>
        <taxon>Metazoa</taxon>
        <taxon>Ecdysozoa</taxon>
        <taxon>Arthropoda</taxon>
        <taxon>Chelicerata</taxon>
        <taxon>Arachnida</taxon>
        <taxon>Araneae</taxon>
        <taxon>Araneomorphae</taxon>
        <taxon>Entelegynae</taxon>
        <taxon>Araneoidea</taxon>
        <taxon>Araneidae</taxon>
        <taxon>Araneus</taxon>
    </lineage>
</organism>